<name>A0A4C1Z4W9_EUMVA</name>
<evidence type="ECO:0000313" key="2">
    <source>
        <dbReference type="EMBL" id="GBP82124.1"/>
    </source>
</evidence>
<comment type="caution">
    <text evidence="2">The sequence shown here is derived from an EMBL/GenBank/DDBJ whole genome shotgun (WGS) entry which is preliminary data.</text>
</comment>
<feature type="compositionally biased region" description="Basic and acidic residues" evidence="1">
    <location>
        <begin position="59"/>
        <end position="72"/>
    </location>
</feature>
<accession>A0A4C1Z4W9</accession>
<feature type="region of interest" description="Disordered" evidence="1">
    <location>
        <begin position="50"/>
        <end position="72"/>
    </location>
</feature>
<gene>
    <name evidence="2" type="ORF">EVAR_43471_1</name>
</gene>
<dbReference type="EMBL" id="BGZK01001548">
    <property type="protein sequence ID" value="GBP82124.1"/>
    <property type="molecule type" value="Genomic_DNA"/>
</dbReference>
<evidence type="ECO:0000256" key="1">
    <source>
        <dbReference type="SAM" id="MobiDB-lite"/>
    </source>
</evidence>
<feature type="region of interest" description="Disordered" evidence="1">
    <location>
        <begin position="1"/>
        <end position="25"/>
    </location>
</feature>
<keyword evidence="3" id="KW-1185">Reference proteome</keyword>
<sequence>MKREWADEEVVDGWRGRTGPPELSLTGQNEIAEAVTSHLNFEGFQIGRMSPVMRMPSRSKSETRKNATDKSA</sequence>
<proteinExistence type="predicted"/>
<dbReference type="Proteomes" id="UP000299102">
    <property type="component" value="Unassembled WGS sequence"/>
</dbReference>
<feature type="compositionally biased region" description="Acidic residues" evidence="1">
    <location>
        <begin position="1"/>
        <end position="11"/>
    </location>
</feature>
<evidence type="ECO:0000313" key="3">
    <source>
        <dbReference type="Proteomes" id="UP000299102"/>
    </source>
</evidence>
<reference evidence="2 3" key="1">
    <citation type="journal article" date="2019" name="Commun. Biol.">
        <title>The bagworm genome reveals a unique fibroin gene that provides high tensile strength.</title>
        <authorList>
            <person name="Kono N."/>
            <person name="Nakamura H."/>
            <person name="Ohtoshi R."/>
            <person name="Tomita M."/>
            <person name="Numata K."/>
            <person name="Arakawa K."/>
        </authorList>
    </citation>
    <scope>NUCLEOTIDE SEQUENCE [LARGE SCALE GENOMIC DNA]</scope>
</reference>
<organism evidence="2 3">
    <name type="scientific">Eumeta variegata</name>
    <name type="common">Bagworm moth</name>
    <name type="synonym">Eumeta japonica</name>
    <dbReference type="NCBI Taxonomy" id="151549"/>
    <lineage>
        <taxon>Eukaryota</taxon>
        <taxon>Metazoa</taxon>
        <taxon>Ecdysozoa</taxon>
        <taxon>Arthropoda</taxon>
        <taxon>Hexapoda</taxon>
        <taxon>Insecta</taxon>
        <taxon>Pterygota</taxon>
        <taxon>Neoptera</taxon>
        <taxon>Endopterygota</taxon>
        <taxon>Lepidoptera</taxon>
        <taxon>Glossata</taxon>
        <taxon>Ditrysia</taxon>
        <taxon>Tineoidea</taxon>
        <taxon>Psychidae</taxon>
        <taxon>Oiketicinae</taxon>
        <taxon>Eumeta</taxon>
    </lineage>
</organism>
<protein>
    <submittedName>
        <fullName evidence="2">Uncharacterized protein</fullName>
    </submittedName>
</protein>
<dbReference type="AlphaFoldDB" id="A0A4C1Z4W9"/>